<dbReference type="PANTHER" id="PTHR34427">
    <property type="entry name" value="DUF4283 DOMAIN PROTEIN"/>
    <property type="match status" value="1"/>
</dbReference>
<name>A0A438KMS4_VITVI</name>
<evidence type="ECO:0000313" key="2">
    <source>
        <dbReference type="Proteomes" id="UP000288805"/>
    </source>
</evidence>
<reference evidence="1 2" key="1">
    <citation type="journal article" date="2018" name="PLoS Genet.">
        <title>Population sequencing reveals clonal diversity and ancestral inbreeding in the grapevine cultivar Chardonnay.</title>
        <authorList>
            <person name="Roach M.J."/>
            <person name="Johnson D.L."/>
            <person name="Bohlmann J."/>
            <person name="van Vuuren H.J."/>
            <person name="Jones S.J."/>
            <person name="Pretorius I.S."/>
            <person name="Schmidt S.A."/>
            <person name="Borneman A.R."/>
        </authorList>
    </citation>
    <scope>NUCLEOTIDE SEQUENCE [LARGE SCALE GENOMIC DNA]</scope>
    <source>
        <strain evidence="2">cv. Chardonnay</strain>
        <tissue evidence="1">Leaf</tissue>
    </source>
</reference>
<proteinExistence type="predicted"/>
<dbReference type="EMBL" id="QGNW01000003">
    <property type="protein sequence ID" value="RVX22504.1"/>
    <property type="molecule type" value="Genomic_DNA"/>
</dbReference>
<dbReference type="AlphaFoldDB" id="A0A438KMS4"/>
<evidence type="ECO:0000313" key="1">
    <source>
        <dbReference type="EMBL" id="RVX22504.1"/>
    </source>
</evidence>
<protein>
    <submittedName>
        <fullName evidence="1">Uncharacterized protein</fullName>
    </submittedName>
</protein>
<dbReference type="PANTHER" id="PTHR34427:SF5">
    <property type="entry name" value="DUF4283 DOMAIN-CONTAINING PROTEIN"/>
    <property type="match status" value="1"/>
</dbReference>
<accession>A0A438KMS4</accession>
<organism evidence="1 2">
    <name type="scientific">Vitis vinifera</name>
    <name type="common">Grape</name>
    <dbReference type="NCBI Taxonomy" id="29760"/>
    <lineage>
        <taxon>Eukaryota</taxon>
        <taxon>Viridiplantae</taxon>
        <taxon>Streptophyta</taxon>
        <taxon>Embryophyta</taxon>
        <taxon>Tracheophyta</taxon>
        <taxon>Spermatophyta</taxon>
        <taxon>Magnoliopsida</taxon>
        <taxon>eudicotyledons</taxon>
        <taxon>Gunneridae</taxon>
        <taxon>Pentapetalae</taxon>
        <taxon>rosids</taxon>
        <taxon>Vitales</taxon>
        <taxon>Vitaceae</taxon>
        <taxon>Viteae</taxon>
        <taxon>Vitis</taxon>
    </lineage>
</organism>
<sequence length="385" mass="42132">MEAKSFEISIEEVSGKLRGVIVEGEEVAPVGLSLEMAKLERCANGVGRFILCLVYDVEAKRFIVIFLEGRGLLRGWSILASKLGSLGARELHLTLCVVGKCGDRSNLEPWLPELRRWVDGSWVTKRIWPRSLQGDLRGLKILLDLVRWNPKVGCSRKGGLVREEWVRVTGLPLHLWCWVLFKKLGDSCGGFIAMDKNTTFLCNKHSGGKSHYGCHKWSKARAVLDKRLGMKMVGWHVMVFVGGLNFSVIKGSINACNSGLAKLGSHGVMGLDGGLVEVGYGALEDSEAGKLSTLISLANKALLNEASRFLGTSSDFVFPLGSRASSSPSPFGGGVLAKPLERRARASRSTVGKMDLLFDQPRWNPLRVVLADGKDVENGWVESKQ</sequence>
<dbReference type="Proteomes" id="UP000288805">
    <property type="component" value="Unassembled WGS sequence"/>
</dbReference>
<comment type="caution">
    <text evidence="1">The sequence shown here is derived from an EMBL/GenBank/DDBJ whole genome shotgun (WGS) entry which is preliminary data.</text>
</comment>
<gene>
    <name evidence="1" type="ORF">CK203_012539</name>
</gene>